<name>A0A4Y7PQE4_9AGAM</name>
<organism evidence="1 2">
    <name type="scientific">Rickenella mellea</name>
    <dbReference type="NCBI Taxonomy" id="50990"/>
    <lineage>
        <taxon>Eukaryota</taxon>
        <taxon>Fungi</taxon>
        <taxon>Dikarya</taxon>
        <taxon>Basidiomycota</taxon>
        <taxon>Agaricomycotina</taxon>
        <taxon>Agaricomycetes</taxon>
        <taxon>Hymenochaetales</taxon>
        <taxon>Rickenellaceae</taxon>
        <taxon>Rickenella</taxon>
    </lineage>
</organism>
<sequence length="255" mass="28568">MGDTEMLHSRHEEASNYEELRTCSSARSAEYAKRQCILWRGSHMVDRFQTVSAANDTVVELSLETSKASHNAAAILGTGYRCPISICHRVAIQPSVLVPNLIDKNMSEAEQTNFDDLTRDLLSAADAVKQTAGNSIPKLLELGGAISKLLEVGDAWSEKLDNVEKELQIAQLKKMWAQGEVEQWKERFDRLAKISKVSMEKKQLAIAEWMPIVEDVEGSENPTSRSFIVEDVYEVRFMICSADETSRDDLNPTCQ</sequence>
<evidence type="ECO:0000313" key="2">
    <source>
        <dbReference type="Proteomes" id="UP000294933"/>
    </source>
</evidence>
<dbReference type="AlphaFoldDB" id="A0A4Y7PQE4"/>
<proteinExistence type="predicted"/>
<keyword evidence="2" id="KW-1185">Reference proteome</keyword>
<reference evidence="1 2" key="1">
    <citation type="submission" date="2018-06" db="EMBL/GenBank/DDBJ databases">
        <title>A transcriptomic atlas of mushroom development highlights an independent origin of complex multicellularity.</title>
        <authorList>
            <consortium name="DOE Joint Genome Institute"/>
            <person name="Krizsan K."/>
            <person name="Almasi E."/>
            <person name="Merenyi Z."/>
            <person name="Sahu N."/>
            <person name="Viragh M."/>
            <person name="Koszo T."/>
            <person name="Mondo S."/>
            <person name="Kiss B."/>
            <person name="Balint B."/>
            <person name="Kues U."/>
            <person name="Barry K."/>
            <person name="Hegedus J.C."/>
            <person name="Henrissat B."/>
            <person name="Johnson J."/>
            <person name="Lipzen A."/>
            <person name="Ohm R."/>
            <person name="Nagy I."/>
            <person name="Pangilinan J."/>
            <person name="Yan J."/>
            <person name="Xiong Y."/>
            <person name="Grigoriev I.V."/>
            <person name="Hibbett D.S."/>
            <person name="Nagy L.G."/>
        </authorList>
    </citation>
    <scope>NUCLEOTIDE SEQUENCE [LARGE SCALE GENOMIC DNA]</scope>
    <source>
        <strain evidence="1 2">SZMC22713</strain>
    </source>
</reference>
<gene>
    <name evidence="1" type="ORF">BD410DRAFT_807206</name>
</gene>
<dbReference type="Proteomes" id="UP000294933">
    <property type="component" value="Unassembled WGS sequence"/>
</dbReference>
<dbReference type="EMBL" id="ML170219">
    <property type="protein sequence ID" value="TDL17594.1"/>
    <property type="molecule type" value="Genomic_DNA"/>
</dbReference>
<accession>A0A4Y7PQE4</accession>
<evidence type="ECO:0000313" key="1">
    <source>
        <dbReference type="EMBL" id="TDL17594.1"/>
    </source>
</evidence>
<dbReference type="VEuPathDB" id="FungiDB:BD410DRAFT_807206"/>
<protein>
    <submittedName>
        <fullName evidence="1">Uncharacterized protein</fullName>
    </submittedName>
</protein>